<dbReference type="HOGENOM" id="CLU_3138204_0_0_4"/>
<protein>
    <submittedName>
        <fullName evidence="1">Uncharacterized protein</fullName>
    </submittedName>
</protein>
<evidence type="ECO:0000313" key="2">
    <source>
        <dbReference type="Proteomes" id="UP000005336"/>
    </source>
</evidence>
<accession>G4CT84</accession>
<sequence>MFHKISCLGLCLSNDCFKQAYHNACLKKLWFPVFSDRHPFIFEWAVLQR</sequence>
<reference evidence="1 2" key="1">
    <citation type="submission" date="2011-06" db="EMBL/GenBank/DDBJ databases">
        <authorList>
            <person name="Muzny D."/>
            <person name="Qin X."/>
            <person name="Deng J."/>
            <person name="Jiang H."/>
            <person name="Liu Y."/>
            <person name="Qu J."/>
            <person name="Song X.-Z."/>
            <person name="Zhang L."/>
            <person name="Thornton R."/>
            <person name="Coyle M."/>
            <person name="Francisco L."/>
            <person name="Jackson L."/>
            <person name="Javaid M."/>
            <person name="Korchina V."/>
            <person name="Kovar C."/>
            <person name="Mata R."/>
            <person name="Mathew T."/>
            <person name="Ngo R."/>
            <person name="Nguyen L."/>
            <person name="Nguyen N."/>
            <person name="Okwuonu G."/>
            <person name="Ongeri F."/>
            <person name="Pham C."/>
            <person name="Simmons D."/>
            <person name="Wilczek-Boney K."/>
            <person name="Hale W."/>
            <person name="Jakkamsetti A."/>
            <person name="Pham P."/>
            <person name="Ruth R."/>
            <person name="San Lucas F."/>
            <person name="Warren J."/>
            <person name="Zhang J."/>
            <person name="Zhao Z."/>
            <person name="Zhou C."/>
            <person name="Zhu D."/>
            <person name="Lee S."/>
            <person name="Bess C."/>
            <person name="Blankenburg K."/>
            <person name="Forbes L."/>
            <person name="Fu Q."/>
            <person name="Gubbala S."/>
            <person name="Hirani K."/>
            <person name="Jayaseelan J.C."/>
            <person name="Lara F."/>
            <person name="Munidasa M."/>
            <person name="Palculict T."/>
            <person name="Patil S."/>
            <person name="Pu L.-L."/>
            <person name="Saada N."/>
            <person name="Tang L."/>
            <person name="Weissenberger G."/>
            <person name="Zhu Y."/>
            <person name="Hemphill L."/>
            <person name="Shang Y."/>
            <person name="Youmans B."/>
            <person name="Ayvaz T."/>
            <person name="Ross M."/>
            <person name="Santibanez J."/>
            <person name="Aqrawi P."/>
            <person name="Gross S."/>
            <person name="Joshi V."/>
            <person name="Fowler G."/>
            <person name="Nazareth L."/>
            <person name="Reid J."/>
            <person name="Worley K."/>
            <person name="Petrosino J."/>
            <person name="Highlander S."/>
            <person name="Gibbs R."/>
        </authorList>
    </citation>
    <scope>NUCLEOTIDE SEQUENCE [LARGE SCALE GENOMIC DNA]</scope>
    <source>
        <strain evidence="1 2">9715</strain>
    </source>
</reference>
<dbReference type="AlphaFoldDB" id="G4CT84"/>
<dbReference type="EMBL" id="AGAZ01000075">
    <property type="protein sequence ID" value="EGZ44316.1"/>
    <property type="molecule type" value="Genomic_DNA"/>
</dbReference>
<comment type="caution">
    <text evidence="1">The sequence shown here is derived from an EMBL/GenBank/DDBJ whole genome shotgun (WGS) entry which is preliminary data.</text>
</comment>
<dbReference type="Proteomes" id="UP000005336">
    <property type="component" value="Unassembled WGS sequence"/>
</dbReference>
<proteinExistence type="predicted"/>
<organism evidence="1 2">
    <name type="scientific">Neisseria wadsworthii 9715</name>
    <dbReference type="NCBI Taxonomy" id="1030841"/>
    <lineage>
        <taxon>Bacteria</taxon>
        <taxon>Pseudomonadati</taxon>
        <taxon>Pseudomonadota</taxon>
        <taxon>Betaproteobacteria</taxon>
        <taxon>Neisseriales</taxon>
        <taxon>Neisseriaceae</taxon>
        <taxon>Neisseria</taxon>
    </lineage>
</organism>
<evidence type="ECO:0000313" key="1">
    <source>
        <dbReference type="EMBL" id="EGZ44316.1"/>
    </source>
</evidence>
<name>G4CT84_9NEIS</name>
<dbReference type="PATRIC" id="fig|1030841.3.peg.2283"/>
<keyword evidence="2" id="KW-1185">Reference proteome</keyword>
<gene>
    <name evidence="1" type="ORF">HMPREF9370_2294</name>
</gene>